<feature type="transmembrane region" description="Helical" evidence="1">
    <location>
        <begin position="75"/>
        <end position="95"/>
    </location>
</feature>
<gene>
    <name evidence="2" type="ORF">PMAYCL1PPCAC_17324</name>
</gene>
<dbReference type="EMBL" id="BTRK01000004">
    <property type="protein sequence ID" value="GMR47129.1"/>
    <property type="molecule type" value="Genomic_DNA"/>
</dbReference>
<feature type="transmembrane region" description="Helical" evidence="1">
    <location>
        <begin position="43"/>
        <end position="63"/>
    </location>
</feature>
<proteinExistence type="predicted"/>
<feature type="transmembrane region" description="Helical" evidence="1">
    <location>
        <begin position="12"/>
        <end position="31"/>
    </location>
</feature>
<keyword evidence="1" id="KW-0472">Membrane</keyword>
<dbReference type="AlphaFoldDB" id="A0AAN5I0A0"/>
<feature type="transmembrane region" description="Helical" evidence="1">
    <location>
        <begin position="142"/>
        <end position="166"/>
    </location>
</feature>
<evidence type="ECO:0000256" key="1">
    <source>
        <dbReference type="SAM" id="Phobius"/>
    </source>
</evidence>
<accession>A0AAN5I0A0</accession>
<keyword evidence="1" id="KW-0812">Transmembrane</keyword>
<comment type="caution">
    <text evidence="2">The sequence shown here is derived from an EMBL/GenBank/DDBJ whole genome shotgun (WGS) entry which is preliminary data.</text>
</comment>
<keyword evidence="1" id="KW-1133">Transmembrane helix</keyword>
<protein>
    <submittedName>
        <fullName evidence="2">Uncharacterized protein</fullName>
    </submittedName>
</protein>
<keyword evidence="3" id="KW-1185">Reference proteome</keyword>
<reference evidence="3" key="1">
    <citation type="submission" date="2022-10" db="EMBL/GenBank/DDBJ databases">
        <title>Genome assembly of Pristionchus species.</title>
        <authorList>
            <person name="Yoshida K."/>
            <person name="Sommer R.J."/>
        </authorList>
    </citation>
    <scope>NUCLEOTIDE SEQUENCE [LARGE SCALE GENOMIC DNA]</scope>
    <source>
        <strain evidence="3">RS5460</strain>
    </source>
</reference>
<organism evidence="2 3">
    <name type="scientific">Pristionchus mayeri</name>
    <dbReference type="NCBI Taxonomy" id="1317129"/>
    <lineage>
        <taxon>Eukaryota</taxon>
        <taxon>Metazoa</taxon>
        <taxon>Ecdysozoa</taxon>
        <taxon>Nematoda</taxon>
        <taxon>Chromadorea</taxon>
        <taxon>Rhabditida</taxon>
        <taxon>Rhabditina</taxon>
        <taxon>Diplogasteromorpha</taxon>
        <taxon>Diplogasteroidea</taxon>
        <taxon>Neodiplogasteridae</taxon>
        <taxon>Pristionchus</taxon>
    </lineage>
</organism>
<evidence type="ECO:0000313" key="3">
    <source>
        <dbReference type="Proteomes" id="UP001328107"/>
    </source>
</evidence>
<dbReference type="Proteomes" id="UP001328107">
    <property type="component" value="Unassembled WGS sequence"/>
</dbReference>
<evidence type="ECO:0000313" key="2">
    <source>
        <dbReference type="EMBL" id="GMR47129.1"/>
    </source>
</evidence>
<name>A0AAN5I0A0_9BILA</name>
<sequence length="231" mass="25706">MSECLGVQIATCIFAAISFLFSIGFSIGAFFIPVVDEEEWDKITIWALGGVNAACALLVFFVLFESILWIRWVLLPKIVIGIVNIAFFAFLLTLSTMTLCGTKTMIDEQIQHYYDNNEKFRNWIADSYPGEDLSRFSKEVGIFGVVINVLLLCYSAVASYITLLYFMKLGKQRESTASIIDESVKIVPFVASTYDHSTLTGGYGPLEIRHPVILVKDGPPVFGTSPPPYVD</sequence>